<dbReference type="EMBL" id="NMUH01000344">
    <property type="protein sequence ID" value="MQL77341.1"/>
    <property type="molecule type" value="Genomic_DNA"/>
</dbReference>
<gene>
    <name evidence="2" type="ORF">Taro_009759</name>
</gene>
<proteinExistence type="predicted"/>
<evidence type="ECO:0000313" key="3">
    <source>
        <dbReference type="Proteomes" id="UP000652761"/>
    </source>
</evidence>
<protein>
    <submittedName>
        <fullName evidence="2">Uncharacterized protein</fullName>
    </submittedName>
</protein>
<feature type="compositionally biased region" description="Basic and acidic residues" evidence="1">
    <location>
        <begin position="33"/>
        <end position="53"/>
    </location>
</feature>
<keyword evidence="3" id="KW-1185">Reference proteome</keyword>
<dbReference type="Gene3D" id="1.20.5.340">
    <property type="match status" value="1"/>
</dbReference>
<dbReference type="Proteomes" id="UP000652761">
    <property type="component" value="Unassembled WGS sequence"/>
</dbReference>
<dbReference type="AlphaFoldDB" id="A0A843U1C2"/>
<feature type="compositionally biased region" description="Low complexity" evidence="1">
    <location>
        <begin position="15"/>
        <end position="26"/>
    </location>
</feature>
<reference evidence="2" key="1">
    <citation type="submission" date="2017-07" db="EMBL/GenBank/DDBJ databases">
        <title>Taro Niue Genome Assembly and Annotation.</title>
        <authorList>
            <person name="Atibalentja N."/>
            <person name="Keating K."/>
            <person name="Fields C.J."/>
        </authorList>
    </citation>
    <scope>NUCLEOTIDE SEQUENCE</scope>
    <source>
        <strain evidence="2">Niue_2</strain>
        <tissue evidence="2">Leaf</tissue>
    </source>
</reference>
<sequence length="140" mass="15288">MLLVQQRKLERVRRAAAAGASSSRAAKGPQSDLEDRLAAAVRRAEETQEDLAERETALRAATDRATELQGQVDSVAGERDQLRIRAGAAEARVTEVTRELATLWVQGSLVDQEELVRLRADLQAQQTLARGLQEVMTAIG</sequence>
<name>A0A843U1C2_COLES</name>
<evidence type="ECO:0000256" key="1">
    <source>
        <dbReference type="SAM" id="MobiDB-lite"/>
    </source>
</evidence>
<evidence type="ECO:0000313" key="2">
    <source>
        <dbReference type="EMBL" id="MQL77341.1"/>
    </source>
</evidence>
<feature type="region of interest" description="Disordered" evidence="1">
    <location>
        <begin position="15"/>
        <end position="53"/>
    </location>
</feature>
<comment type="caution">
    <text evidence="2">The sequence shown here is derived from an EMBL/GenBank/DDBJ whole genome shotgun (WGS) entry which is preliminary data.</text>
</comment>
<accession>A0A843U1C2</accession>
<organism evidence="2 3">
    <name type="scientific">Colocasia esculenta</name>
    <name type="common">Wild taro</name>
    <name type="synonym">Arum esculentum</name>
    <dbReference type="NCBI Taxonomy" id="4460"/>
    <lineage>
        <taxon>Eukaryota</taxon>
        <taxon>Viridiplantae</taxon>
        <taxon>Streptophyta</taxon>
        <taxon>Embryophyta</taxon>
        <taxon>Tracheophyta</taxon>
        <taxon>Spermatophyta</taxon>
        <taxon>Magnoliopsida</taxon>
        <taxon>Liliopsida</taxon>
        <taxon>Araceae</taxon>
        <taxon>Aroideae</taxon>
        <taxon>Colocasieae</taxon>
        <taxon>Colocasia</taxon>
    </lineage>
</organism>